<feature type="signal peptide" evidence="2">
    <location>
        <begin position="1"/>
        <end position="19"/>
    </location>
</feature>
<accession>A0A3N4IM51</accession>
<gene>
    <name evidence="3" type="ORF">BJ508DRAFT_321354</name>
</gene>
<feature type="region of interest" description="Disordered" evidence="1">
    <location>
        <begin position="59"/>
        <end position="78"/>
    </location>
</feature>
<feature type="chain" id="PRO_5018094922" evidence="2">
    <location>
        <begin position="20"/>
        <end position="234"/>
    </location>
</feature>
<evidence type="ECO:0000256" key="2">
    <source>
        <dbReference type="SAM" id="SignalP"/>
    </source>
</evidence>
<dbReference type="Proteomes" id="UP000275078">
    <property type="component" value="Unassembled WGS sequence"/>
</dbReference>
<organism evidence="3 4">
    <name type="scientific">Ascobolus immersus RN42</name>
    <dbReference type="NCBI Taxonomy" id="1160509"/>
    <lineage>
        <taxon>Eukaryota</taxon>
        <taxon>Fungi</taxon>
        <taxon>Dikarya</taxon>
        <taxon>Ascomycota</taxon>
        <taxon>Pezizomycotina</taxon>
        <taxon>Pezizomycetes</taxon>
        <taxon>Pezizales</taxon>
        <taxon>Ascobolaceae</taxon>
        <taxon>Ascobolus</taxon>
    </lineage>
</organism>
<dbReference type="EMBL" id="ML119648">
    <property type="protein sequence ID" value="RPA86766.1"/>
    <property type="molecule type" value="Genomic_DNA"/>
</dbReference>
<keyword evidence="2" id="KW-0732">Signal</keyword>
<proteinExistence type="predicted"/>
<reference evidence="3 4" key="1">
    <citation type="journal article" date="2018" name="Nat. Ecol. Evol.">
        <title>Pezizomycetes genomes reveal the molecular basis of ectomycorrhizal truffle lifestyle.</title>
        <authorList>
            <person name="Murat C."/>
            <person name="Payen T."/>
            <person name="Noel B."/>
            <person name="Kuo A."/>
            <person name="Morin E."/>
            <person name="Chen J."/>
            <person name="Kohler A."/>
            <person name="Krizsan K."/>
            <person name="Balestrini R."/>
            <person name="Da Silva C."/>
            <person name="Montanini B."/>
            <person name="Hainaut M."/>
            <person name="Levati E."/>
            <person name="Barry K.W."/>
            <person name="Belfiori B."/>
            <person name="Cichocki N."/>
            <person name="Clum A."/>
            <person name="Dockter R.B."/>
            <person name="Fauchery L."/>
            <person name="Guy J."/>
            <person name="Iotti M."/>
            <person name="Le Tacon F."/>
            <person name="Lindquist E.A."/>
            <person name="Lipzen A."/>
            <person name="Malagnac F."/>
            <person name="Mello A."/>
            <person name="Molinier V."/>
            <person name="Miyauchi S."/>
            <person name="Poulain J."/>
            <person name="Riccioni C."/>
            <person name="Rubini A."/>
            <person name="Sitrit Y."/>
            <person name="Splivallo R."/>
            <person name="Traeger S."/>
            <person name="Wang M."/>
            <person name="Zifcakova L."/>
            <person name="Wipf D."/>
            <person name="Zambonelli A."/>
            <person name="Paolocci F."/>
            <person name="Nowrousian M."/>
            <person name="Ottonello S."/>
            <person name="Baldrian P."/>
            <person name="Spatafora J.W."/>
            <person name="Henrissat B."/>
            <person name="Nagy L.G."/>
            <person name="Aury J.M."/>
            <person name="Wincker P."/>
            <person name="Grigoriev I.V."/>
            <person name="Bonfante P."/>
            <person name="Martin F.M."/>
        </authorList>
    </citation>
    <scope>NUCLEOTIDE SEQUENCE [LARGE SCALE GENOMIC DNA]</scope>
    <source>
        <strain evidence="3 4">RN42</strain>
    </source>
</reference>
<sequence length="234" mass="26862">MKVQYLAILATSSTLLVSAFPAYAPADRNGGARIRNVILPAPVRIPATLPSTIKPLRHRSERANADGKPRSWRPKFPGDIPPDYDSACEWVKSTDADFETKWEEIRKWHEYFAHTFGGPQEDKARVEAERTVEEERRRQNKDESRDSGANVDVADTPQPSVNNDMGFHNPTWKRGLPENNPKEKPYYPNQYPVSKGLWQPPPNAPPKHWLHETSLYRPLQEVNPNTYEKQKQKN</sequence>
<protein>
    <submittedName>
        <fullName evidence="3">Uncharacterized protein</fullName>
    </submittedName>
</protein>
<evidence type="ECO:0000313" key="3">
    <source>
        <dbReference type="EMBL" id="RPA86766.1"/>
    </source>
</evidence>
<feature type="region of interest" description="Disordered" evidence="1">
    <location>
        <begin position="119"/>
        <end position="211"/>
    </location>
</feature>
<keyword evidence="4" id="KW-1185">Reference proteome</keyword>
<name>A0A3N4IM51_ASCIM</name>
<feature type="compositionally biased region" description="Basic and acidic residues" evidence="1">
    <location>
        <begin position="120"/>
        <end position="146"/>
    </location>
</feature>
<evidence type="ECO:0000256" key="1">
    <source>
        <dbReference type="SAM" id="MobiDB-lite"/>
    </source>
</evidence>
<evidence type="ECO:0000313" key="4">
    <source>
        <dbReference type="Proteomes" id="UP000275078"/>
    </source>
</evidence>
<dbReference type="AlphaFoldDB" id="A0A3N4IM51"/>